<organism evidence="8 9">
    <name type="scientific">Celeribacter neptunius</name>
    <dbReference type="NCBI Taxonomy" id="588602"/>
    <lineage>
        <taxon>Bacteria</taxon>
        <taxon>Pseudomonadati</taxon>
        <taxon>Pseudomonadota</taxon>
        <taxon>Alphaproteobacteria</taxon>
        <taxon>Rhodobacterales</taxon>
        <taxon>Roseobacteraceae</taxon>
        <taxon>Celeribacter</taxon>
    </lineage>
</organism>
<evidence type="ECO:0000256" key="6">
    <source>
        <dbReference type="PIRNR" id="PIRNR000535"/>
    </source>
</evidence>
<dbReference type="CDD" id="cd01164">
    <property type="entry name" value="FruK_PfkB_like"/>
    <property type="match status" value="1"/>
</dbReference>
<dbReference type="PANTHER" id="PTHR46566">
    <property type="entry name" value="1-PHOSPHOFRUCTOKINASE-RELATED"/>
    <property type="match status" value="1"/>
</dbReference>
<dbReference type="GO" id="GO:0005829">
    <property type="term" value="C:cytosol"/>
    <property type="evidence" value="ECO:0007669"/>
    <property type="project" value="TreeGrafter"/>
</dbReference>
<evidence type="ECO:0000256" key="1">
    <source>
        <dbReference type="ARBA" id="ARBA00010688"/>
    </source>
</evidence>
<dbReference type="Proteomes" id="UP000199630">
    <property type="component" value="Unassembled WGS sequence"/>
</dbReference>
<dbReference type="OrthoDB" id="9801219at2"/>
<keyword evidence="9" id="KW-1185">Reference proteome</keyword>
<sequence length="317" mass="33199">MAQILTITLNPTVDLSTNTSAVSAGPKLRCSTPEADPGGGGINVSRAIKFLGGDSTAFTAVGGETGAHLLRLLAQEHVRFTAFSVTGGATRQSIAVTEQESGKQYRFVMPGPYWNHEMVDESINAITQAAPADGVVVLSGSQPPGVPLDYPARLARHLVRKSVQLFVDTSGKPLHELMKNPANPFVLRMDDVEAEDLAGRKLPSRKDTADFASELVARGVAANVIIARGADGSTLANAEGRWHASRAINPEDVISAVGAGDSFVGAFSMALTRGDTMQEALCFGTSAASAAVLTAGTQLCSLEEVERLLPGCELIEL</sequence>
<name>A0A1I3VC43_9RHOB</name>
<accession>A0A1I3VC43</accession>
<keyword evidence="3" id="KW-0547">Nucleotide-binding</keyword>
<evidence type="ECO:0000256" key="2">
    <source>
        <dbReference type="ARBA" id="ARBA00022679"/>
    </source>
</evidence>
<comment type="similarity">
    <text evidence="1 6">Belongs to the carbohydrate kinase PfkB family.</text>
</comment>
<dbReference type="InterPro" id="IPR011611">
    <property type="entry name" value="PfkB_dom"/>
</dbReference>
<evidence type="ECO:0000313" key="8">
    <source>
        <dbReference type="EMBL" id="SFJ91711.1"/>
    </source>
</evidence>
<dbReference type="InterPro" id="IPR029056">
    <property type="entry name" value="Ribokinase-like"/>
</dbReference>
<proteinExistence type="inferred from homology"/>
<reference evidence="9" key="1">
    <citation type="submission" date="2016-10" db="EMBL/GenBank/DDBJ databases">
        <authorList>
            <person name="Varghese N."/>
            <person name="Submissions S."/>
        </authorList>
    </citation>
    <scope>NUCLEOTIDE SEQUENCE [LARGE SCALE GENOMIC DNA]</scope>
    <source>
        <strain evidence="9">DSM 26471</strain>
    </source>
</reference>
<keyword evidence="5" id="KW-0067">ATP-binding</keyword>
<evidence type="ECO:0000256" key="5">
    <source>
        <dbReference type="ARBA" id="ARBA00022840"/>
    </source>
</evidence>
<dbReference type="SUPFAM" id="SSF53613">
    <property type="entry name" value="Ribokinase-like"/>
    <property type="match status" value="1"/>
</dbReference>
<protein>
    <recommendedName>
        <fullName evidence="6">Phosphofructokinase</fullName>
    </recommendedName>
</protein>
<dbReference type="PROSITE" id="PS00583">
    <property type="entry name" value="PFKB_KINASES_1"/>
    <property type="match status" value="1"/>
</dbReference>
<evidence type="ECO:0000313" key="9">
    <source>
        <dbReference type="Proteomes" id="UP000199630"/>
    </source>
</evidence>
<dbReference type="RefSeq" id="WP_090061768.1">
    <property type="nucleotide sequence ID" value="NZ_FORH01000007.1"/>
</dbReference>
<feature type="domain" description="Carbohydrate kinase PfkB" evidence="7">
    <location>
        <begin position="13"/>
        <end position="301"/>
    </location>
</feature>
<dbReference type="GO" id="GO:0005524">
    <property type="term" value="F:ATP binding"/>
    <property type="evidence" value="ECO:0007669"/>
    <property type="project" value="UniProtKB-KW"/>
</dbReference>
<dbReference type="PIRSF" id="PIRSF000535">
    <property type="entry name" value="1PFK/6PFK/LacC"/>
    <property type="match status" value="1"/>
</dbReference>
<evidence type="ECO:0000256" key="3">
    <source>
        <dbReference type="ARBA" id="ARBA00022741"/>
    </source>
</evidence>
<keyword evidence="4 8" id="KW-0418">Kinase</keyword>
<dbReference type="NCBIfam" id="TIGR03168">
    <property type="entry name" value="1-PFK"/>
    <property type="match status" value="1"/>
</dbReference>
<dbReference type="GO" id="GO:0003872">
    <property type="term" value="F:6-phosphofructokinase activity"/>
    <property type="evidence" value="ECO:0007669"/>
    <property type="project" value="TreeGrafter"/>
</dbReference>
<dbReference type="PANTHER" id="PTHR46566:SF2">
    <property type="entry name" value="ATP-DEPENDENT 6-PHOSPHOFRUCTOKINASE ISOZYME 2"/>
    <property type="match status" value="1"/>
</dbReference>
<dbReference type="InterPro" id="IPR017583">
    <property type="entry name" value="Tagatose/fructose_Pkinase"/>
</dbReference>
<dbReference type="EMBL" id="FORH01000007">
    <property type="protein sequence ID" value="SFJ91711.1"/>
    <property type="molecule type" value="Genomic_DNA"/>
</dbReference>
<evidence type="ECO:0000259" key="7">
    <source>
        <dbReference type="Pfam" id="PF00294"/>
    </source>
</evidence>
<dbReference type="STRING" id="588602.SAMN04487991_3260"/>
<keyword evidence="2 6" id="KW-0808">Transferase</keyword>
<dbReference type="InterPro" id="IPR002173">
    <property type="entry name" value="Carboh/pur_kinase_PfkB_CS"/>
</dbReference>
<dbReference type="AlphaFoldDB" id="A0A1I3VC43"/>
<dbReference type="Pfam" id="PF00294">
    <property type="entry name" value="PfkB"/>
    <property type="match status" value="1"/>
</dbReference>
<evidence type="ECO:0000256" key="4">
    <source>
        <dbReference type="ARBA" id="ARBA00022777"/>
    </source>
</evidence>
<dbReference type="Gene3D" id="3.40.1190.20">
    <property type="match status" value="1"/>
</dbReference>
<gene>
    <name evidence="8" type="ORF">SAMN04487991_3260</name>
</gene>